<name>A0A081BV00_VECG1</name>
<dbReference type="EMBL" id="DF820464">
    <property type="protein sequence ID" value="GAK56155.1"/>
    <property type="molecule type" value="Genomic_DNA"/>
</dbReference>
<organism evidence="1">
    <name type="scientific">Vecturithrix granuli</name>
    <dbReference type="NCBI Taxonomy" id="1499967"/>
    <lineage>
        <taxon>Bacteria</taxon>
        <taxon>Candidatus Moduliflexota</taxon>
        <taxon>Candidatus Vecturitrichia</taxon>
        <taxon>Candidatus Vecturitrichales</taxon>
        <taxon>Candidatus Vecturitrichaceae</taxon>
        <taxon>Candidatus Vecturithrix</taxon>
    </lineage>
</organism>
<dbReference type="InterPro" id="IPR043707">
    <property type="entry name" value="DUF5647"/>
</dbReference>
<dbReference type="Proteomes" id="UP000030661">
    <property type="component" value="Unassembled WGS sequence"/>
</dbReference>
<dbReference type="Pfam" id="PF18882">
    <property type="entry name" value="DUF5647"/>
    <property type="match status" value="1"/>
</dbReference>
<dbReference type="AlphaFoldDB" id="A0A081BV00"/>
<evidence type="ECO:0000313" key="2">
    <source>
        <dbReference type="Proteomes" id="UP000030661"/>
    </source>
</evidence>
<accession>A0A081BV00</accession>
<protein>
    <submittedName>
        <fullName evidence="1">Uncharacterized protein</fullName>
    </submittedName>
</protein>
<evidence type="ECO:0000313" key="1">
    <source>
        <dbReference type="EMBL" id="GAK56155.1"/>
    </source>
</evidence>
<reference evidence="1" key="1">
    <citation type="journal article" date="2015" name="PeerJ">
        <title>First genomic representation of candidate bacterial phylum KSB3 points to enhanced environmental sensing as a trigger of wastewater bulking.</title>
        <authorList>
            <person name="Sekiguchi Y."/>
            <person name="Ohashi A."/>
            <person name="Parks D.H."/>
            <person name="Yamauchi T."/>
            <person name="Tyson G.W."/>
            <person name="Hugenholtz P."/>
        </authorList>
    </citation>
    <scope>NUCLEOTIDE SEQUENCE [LARGE SCALE GENOMIC DNA]</scope>
</reference>
<keyword evidence="2" id="KW-1185">Reference proteome</keyword>
<dbReference type="STRING" id="1499967.U27_03117"/>
<dbReference type="eggNOG" id="ENOG502ZR54">
    <property type="taxonomic scope" value="Bacteria"/>
</dbReference>
<dbReference type="HOGENOM" id="CLU_2491501_0_0_0"/>
<gene>
    <name evidence="1" type="ORF">U27_03117</name>
</gene>
<sequence length="86" mass="10370">MNTYQKFLTMITTEFDRYVMENEEFARNIPQNAMIIFEVRGEKEFNTWHHTLSLKHREPDQPVIHIQIQKWRIHSLIEEVSLAKAA</sequence>
<proteinExistence type="predicted"/>